<dbReference type="EMBL" id="JACHXE010000002">
    <property type="protein sequence ID" value="MBB3076516.1"/>
    <property type="molecule type" value="Genomic_DNA"/>
</dbReference>
<keyword evidence="3" id="KW-1185">Reference proteome</keyword>
<feature type="compositionally biased region" description="Low complexity" evidence="1">
    <location>
        <begin position="47"/>
        <end position="64"/>
    </location>
</feature>
<name>A0A7W5F1H2_9ACTN</name>
<evidence type="ECO:0000256" key="1">
    <source>
        <dbReference type="SAM" id="MobiDB-lite"/>
    </source>
</evidence>
<evidence type="ECO:0000313" key="3">
    <source>
        <dbReference type="Proteomes" id="UP000572907"/>
    </source>
</evidence>
<comment type="caution">
    <text evidence="2">The sequence shown here is derived from an EMBL/GenBank/DDBJ whole genome shotgun (WGS) entry which is preliminary data.</text>
</comment>
<evidence type="ECO:0000313" key="2">
    <source>
        <dbReference type="EMBL" id="MBB3076516.1"/>
    </source>
</evidence>
<dbReference type="RefSeq" id="WP_221298745.1">
    <property type="nucleotide sequence ID" value="NZ_BMUP01000012.1"/>
</dbReference>
<dbReference type="AlphaFoldDB" id="A0A7W5F1H2"/>
<dbReference type="Proteomes" id="UP000572907">
    <property type="component" value="Unassembled WGS sequence"/>
</dbReference>
<accession>A0A7W5F1H2</accession>
<feature type="region of interest" description="Disordered" evidence="1">
    <location>
        <begin position="38"/>
        <end position="68"/>
    </location>
</feature>
<proteinExistence type="predicted"/>
<sequence length="226" mass="23952">MSNLGGESVARRALTTTAAAFTATAALLLTACGGGGDDTSPDDIKGADGAAKSPSASASGPAAADRPDVSVPKDLKLVFDFDKPSDAKHAAALADAENYIRALKHGIAEQDANDPAYRFYSVAQATQYAKSQIETWVKGGYTVYGTDKYYDDEVTAMSDGKGAVVSFCRNQAKSYSKEIKSGKVHYTEENPDSYQKFRLLMAPPSGDSKVWKAVTIEVIGKAKECQ</sequence>
<protein>
    <submittedName>
        <fullName evidence="2">Uncharacterized protein</fullName>
    </submittedName>
</protein>
<reference evidence="2 3" key="1">
    <citation type="submission" date="2020-08" db="EMBL/GenBank/DDBJ databases">
        <title>Genomic Encyclopedia of Type Strains, Phase III (KMG-III): the genomes of soil and plant-associated and newly described type strains.</title>
        <authorList>
            <person name="Whitman W."/>
        </authorList>
    </citation>
    <scope>NUCLEOTIDE SEQUENCE [LARGE SCALE GENOMIC DNA]</scope>
    <source>
        <strain evidence="2 3">CECT 3237</strain>
    </source>
</reference>
<gene>
    <name evidence="2" type="ORF">FHS41_002993</name>
</gene>
<organism evidence="2 3">
    <name type="scientific">Streptomyces violarus</name>
    <dbReference type="NCBI Taxonomy" id="67380"/>
    <lineage>
        <taxon>Bacteria</taxon>
        <taxon>Bacillati</taxon>
        <taxon>Actinomycetota</taxon>
        <taxon>Actinomycetes</taxon>
        <taxon>Kitasatosporales</taxon>
        <taxon>Streptomycetaceae</taxon>
        <taxon>Streptomyces</taxon>
    </lineage>
</organism>